<keyword evidence="3" id="KW-0560">Oxidoreductase</keyword>
<dbReference type="InterPro" id="IPR016169">
    <property type="entry name" value="FAD-bd_PCMH_sub2"/>
</dbReference>
<dbReference type="InterPro" id="IPR050416">
    <property type="entry name" value="FAD-linked_Oxidoreductase"/>
</dbReference>
<evidence type="ECO:0000256" key="2">
    <source>
        <dbReference type="ARBA" id="ARBA00022827"/>
    </source>
</evidence>
<evidence type="ECO:0000256" key="3">
    <source>
        <dbReference type="ARBA" id="ARBA00023002"/>
    </source>
</evidence>
<evidence type="ECO:0000256" key="4">
    <source>
        <dbReference type="SAM" id="SignalP"/>
    </source>
</evidence>
<evidence type="ECO:0000256" key="1">
    <source>
        <dbReference type="ARBA" id="ARBA00022630"/>
    </source>
</evidence>
<dbReference type="PANTHER" id="PTHR42973:SF53">
    <property type="entry name" value="FAD-BINDING PCMH-TYPE DOMAIN-CONTAINING PROTEIN-RELATED"/>
    <property type="match status" value="1"/>
</dbReference>
<sequence length="388" mass="41959">MVLKYAILALTTLPGGLGGGIRQLGSQQDDAASNACNRLKDAYPEYYTFSAWLGLACDFEPSNSTQMSEAVQILKEAKSPFAIRGGGHMPIANAANINSSGVSFGLSQLSLSEDHPTVNPSVADLVMSAFLGISLVAVFPTSATSGCDPDGGVYTALGKARYSAILFYNGENTSPGALKSFLGADLNAAIKTFFSRSMSKWCKELDPALSLLKGRKQRFYVLNIHAFNRQAISLIHDTFTRRVTEKFITTSTVNGGDPQSLDINGTPYLWVEESITSAEIVSDKDVGAFYKIVNGQIVDNHQAAGIEMARFIYLNDANPSQDAFGTFPPENLARLKSIRTKYDPDRVFTDLMPRGFKVVRPSETRPGEPCVNQISIICAEKGILLALV</sequence>
<proteinExistence type="predicted"/>
<protein>
    <recommendedName>
        <fullName evidence="6">Berberine/berberine-like domain-containing protein</fullName>
    </recommendedName>
</protein>
<dbReference type="PANTHER" id="PTHR42973">
    <property type="entry name" value="BINDING OXIDOREDUCTASE, PUTATIVE (AFU_ORTHOLOGUE AFUA_1G17690)-RELATED"/>
    <property type="match status" value="1"/>
</dbReference>
<organism evidence="5">
    <name type="scientific">Petromyces alliaceus</name>
    <name type="common">Aspergillus alliaceus</name>
    <dbReference type="NCBI Taxonomy" id="209559"/>
    <lineage>
        <taxon>Eukaryota</taxon>
        <taxon>Fungi</taxon>
        <taxon>Dikarya</taxon>
        <taxon>Ascomycota</taxon>
        <taxon>Pezizomycotina</taxon>
        <taxon>Eurotiomycetes</taxon>
        <taxon>Eurotiomycetidae</taxon>
        <taxon>Eurotiales</taxon>
        <taxon>Aspergillaceae</taxon>
        <taxon>Aspergillus</taxon>
        <taxon>Aspergillus subgen. Circumdati</taxon>
    </lineage>
</organism>
<evidence type="ECO:0000313" key="5">
    <source>
        <dbReference type="EMBL" id="KAE8393591.1"/>
    </source>
</evidence>
<dbReference type="EMBL" id="ML735228">
    <property type="protein sequence ID" value="KAE8393591.1"/>
    <property type="molecule type" value="Genomic_DNA"/>
</dbReference>
<evidence type="ECO:0008006" key="6">
    <source>
        <dbReference type="Google" id="ProtNLM"/>
    </source>
</evidence>
<feature type="chain" id="PRO_5024801114" description="Berberine/berberine-like domain-containing protein" evidence="4">
    <location>
        <begin position="19"/>
        <end position="388"/>
    </location>
</feature>
<dbReference type="OrthoDB" id="2151789at2759"/>
<dbReference type="GO" id="GO:0016491">
    <property type="term" value="F:oxidoreductase activity"/>
    <property type="evidence" value="ECO:0007669"/>
    <property type="project" value="UniProtKB-KW"/>
</dbReference>
<feature type="signal peptide" evidence="4">
    <location>
        <begin position="1"/>
        <end position="18"/>
    </location>
</feature>
<gene>
    <name evidence="5" type="ORF">BDV23DRAFT_180354</name>
</gene>
<accession>A0A5N7CHD7</accession>
<keyword evidence="2" id="KW-0274">FAD</keyword>
<name>A0A5N7CHD7_PETAA</name>
<reference evidence="5" key="1">
    <citation type="submission" date="2019-04" db="EMBL/GenBank/DDBJ databases">
        <title>Friends and foes A comparative genomics studyof 23 Aspergillus species from section Flavi.</title>
        <authorList>
            <consortium name="DOE Joint Genome Institute"/>
            <person name="Kjaerbolling I."/>
            <person name="Vesth T."/>
            <person name="Frisvad J.C."/>
            <person name="Nybo J.L."/>
            <person name="Theobald S."/>
            <person name="Kildgaard S."/>
            <person name="Isbrandt T."/>
            <person name="Kuo A."/>
            <person name="Sato A."/>
            <person name="Lyhne E.K."/>
            <person name="Kogle M.E."/>
            <person name="Wiebenga A."/>
            <person name="Kun R.S."/>
            <person name="Lubbers R.J."/>
            <person name="Makela M.R."/>
            <person name="Barry K."/>
            <person name="Chovatia M."/>
            <person name="Clum A."/>
            <person name="Daum C."/>
            <person name="Haridas S."/>
            <person name="He G."/>
            <person name="LaButti K."/>
            <person name="Lipzen A."/>
            <person name="Mondo S."/>
            <person name="Riley R."/>
            <person name="Salamov A."/>
            <person name="Simmons B.A."/>
            <person name="Magnuson J.K."/>
            <person name="Henrissat B."/>
            <person name="Mortensen U.H."/>
            <person name="Larsen T.O."/>
            <person name="Devries R.P."/>
            <person name="Grigoriev I.V."/>
            <person name="Machida M."/>
            <person name="Baker S.E."/>
            <person name="Andersen M.R."/>
        </authorList>
    </citation>
    <scope>NUCLEOTIDE SEQUENCE [LARGE SCALE GENOMIC DNA]</scope>
    <source>
        <strain evidence="5">IBT 14317</strain>
    </source>
</reference>
<dbReference type="Proteomes" id="UP000326877">
    <property type="component" value="Unassembled WGS sequence"/>
</dbReference>
<dbReference type="Gene3D" id="3.30.465.10">
    <property type="match status" value="1"/>
</dbReference>
<keyword evidence="1" id="KW-0285">Flavoprotein</keyword>
<keyword evidence="4" id="KW-0732">Signal</keyword>
<dbReference type="AlphaFoldDB" id="A0A5N7CHD7"/>